<gene>
    <name evidence="3 8" type="primary">cheB</name>
    <name evidence="8" type="ORF">PL8927_830284</name>
</gene>
<dbReference type="InterPro" id="IPR000673">
    <property type="entry name" value="Sig_transdc_resp-reg_Me-estase"/>
</dbReference>
<comment type="similarity">
    <text evidence="3">Belongs to the CheB family.</text>
</comment>
<proteinExistence type="inferred from homology"/>
<dbReference type="Gene3D" id="3.40.50.2300">
    <property type="match status" value="1"/>
</dbReference>
<dbReference type="EMBL" id="CZCU02000161">
    <property type="protein sequence ID" value="VXD25056.1"/>
    <property type="molecule type" value="Genomic_DNA"/>
</dbReference>
<comment type="domain">
    <text evidence="3">Contains a C-terminal catalytic domain, and an N-terminal region which modulates catalytic activity.</text>
</comment>
<feature type="active site" evidence="3 4">
    <location>
        <position position="295"/>
    </location>
</feature>
<dbReference type="GO" id="GO:0005737">
    <property type="term" value="C:cytoplasm"/>
    <property type="evidence" value="ECO:0007669"/>
    <property type="project" value="UniProtKB-SubCell"/>
</dbReference>
<dbReference type="OrthoDB" id="9793421at2"/>
<comment type="catalytic activity">
    <reaction evidence="2 3">
        <text>[protein]-L-glutamate 5-O-methyl ester + H2O = L-glutamyl-[protein] + methanol + H(+)</text>
        <dbReference type="Rhea" id="RHEA:23236"/>
        <dbReference type="Rhea" id="RHEA-COMP:10208"/>
        <dbReference type="Rhea" id="RHEA-COMP:10311"/>
        <dbReference type="ChEBI" id="CHEBI:15377"/>
        <dbReference type="ChEBI" id="CHEBI:15378"/>
        <dbReference type="ChEBI" id="CHEBI:17790"/>
        <dbReference type="ChEBI" id="CHEBI:29973"/>
        <dbReference type="ChEBI" id="CHEBI:82795"/>
        <dbReference type="EC" id="3.1.1.61"/>
    </reaction>
</comment>
<comment type="catalytic activity">
    <reaction evidence="3">
        <text>L-glutaminyl-[protein] + H2O = L-glutamyl-[protein] + NH4(+)</text>
        <dbReference type="Rhea" id="RHEA:16441"/>
        <dbReference type="Rhea" id="RHEA-COMP:10207"/>
        <dbReference type="Rhea" id="RHEA-COMP:10208"/>
        <dbReference type="ChEBI" id="CHEBI:15377"/>
        <dbReference type="ChEBI" id="CHEBI:28938"/>
        <dbReference type="ChEBI" id="CHEBI:29973"/>
        <dbReference type="ChEBI" id="CHEBI:30011"/>
        <dbReference type="EC" id="3.5.1.44"/>
    </reaction>
</comment>
<dbReference type="InterPro" id="IPR035909">
    <property type="entry name" value="CheB_C"/>
</dbReference>
<dbReference type="SUPFAM" id="SSF52172">
    <property type="entry name" value="CheY-like"/>
    <property type="match status" value="1"/>
</dbReference>
<dbReference type="SUPFAM" id="SSF52738">
    <property type="entry name" value="Methylesterase CheB, C-terminal domain"/>
    <property type="match status" value="1"/>
</dbReference>
<dbReference type="GO" id="GO:0008984">
    <property type="term" value="F:protein-glutamate methylesterase activity"/>
    <property type="evidence" value="ECO:0007669"/>
    <property type="project" value="UniProtKB-UniRule"/>
</dbReference>
<dbReference type="PIRSF" id="PIRSF000876">
    <property type="entry name" value="RR_chemtxs_CheB"/>
    <property type="match status" value="1"/>
</dbReference>
<dbReference type="NCBIfam" id="NF001965">
    <property type="entry name" value="PRK00742.1"/>
    <property type="match status" value="1"/>
</dbReference>
<dbReference type="InterPro" id="IPR008248">
    <property type="entry name" value="CheB-like"/>
</dbReference>
<dbReference type="InterPro" id="IPR001789">
    <property type="entry name" value="Sig_transdc_resp-reg_receiver"/>
</dbReference>
<feature type="active site" evidence="3 4">
    <location>
        <position position="172"/>
    </location>
</feature>
<comment type="subcellular location">
    <subcellularLocation>
        <location evidence="3">Cytoplasm</location>
    </subcellularLocation>
</comment>
<evidence type="ECO:0000313" key="9">
    <source>
        <dbReference type="Proteomes" id="UP000184550"/>
    </source>
</evidence>
<dbReference type="CDD" id="cd16432">
    <property type="entry name" value="CheB_Rec"/>
    <property type="match status" value="1"/>
</dbReference>
<keyword evidence="9" id="KW-1185">Reference proteome</keyword>
<evidence type="ECO:0000256" key="1">
    <source>
        <dbReference type="ARBA" id="ARBA00022801"/>
    </source>
</evidence>
<protein>
    <recommendedName>
        <fullName evidence="3">Protein-glutamate methylesterase/protein-glutamine glutaminase</fullName>
        <ecNumber evidence="3">3.1.1.61</ecNumber>
        <ecNumber evidence="3">3.5.1.44</ecNumber>
    </recommendedName>
</protein>
<comment type="function">
    <text evidence="3">Involved in chemotaxis. Part of a chemotaxis signal transduction system that modulates chemotaxis in response to various stimuli. Catalyzes the demethylation of specific methylglutamate residues introduced into the chemoreceptors (methyl-accepting chemotaxis proteins or MCP) by CheR. Also mediates the irreversible deamidation of specific glutamine residues to glutamic acid.</text>
</comment>
<dbReference type="RefSeq" id="WP_083626433.1">
    <property type="nucleotide sequence ID" value="NZ_LR734883.1"/>
</dbReference>
<dbReference type="Proteomes" id="UP000184550">
    <property type="component" value="Unassembled WGS sequence"/>
</dbReference>
<dbReference type="EC" id="3.1.1.61" evidence="3"/>
<evidence type="ECO:0000259" key="6">
    <source>
        <dbReference type="PROSITE" id="PS50110"/>
    </source>
</evidence>
<evidence type="ECO:0000256" key="3">
    <source>
        <dbReference type="HAMAP-Rule" id="MF_00099"/>
    </source>
</evidence>
<dbReference type="SMART" id="SM00448">
    <property type="entry name" value="REC"/>
    <property type="match status" value="1"/>
</dbReference>
<keyword evidence="3 5" id="KW-0597">Phosphoprotein</keyword>
<dbReference type="AlphaFoldDB" id="A0A7Z9BYD7"/>
<dbReference type="PROSITE" id="PS50110">
    <property type="entry name" value="RESPONSE_REGULATORY"/>
    <property type="match status" value="1"/>
</dbReference>
<keyword evidence="3 4" id="KW-0145">Chemotaxis</keyword>
<dbReference type="InterPro" id="IPR011006">
    <property type="entry name" value="CheY-like_superfamily"/>
</dbReference>
<dbReference type="CDD" id="cd17541">
    <property type="entry name" value="REC_CheB-like"/>
    <property type="match status" value="1"/>
</dbReference>
<evidence type="ECO:0000256" key="5">
    <source>
        <dbReference type="PROSITE-ProRule" id="PRU00169"/>
    </source>
</evidence>
<sequence length="350" mass="37738">MSNIIRVLIVDDSAYVRKVIKQMLARSPFIEVVGTAHDGEEALEMLERMKDEVDVITLDLLMPKIDGVEFLRQQMERRPIPVIIVSIANEGGEMVLAALNAGAVDFIQKPTALATEKMYELAEELIDKVKAAAKVPLNRLPVPALLKSTPAVLPVQPALHPGVIDLITIGISTGGPQALAFLIPQLPSNLSVPIAIVLHMPIGYTKMYAERLDQLSALKVVEAMDGDLICPGVVFIAPAGRHLTFKRQGDNVVAALAAQPFDMPHRPSVDVMFQSAAEVYGNRVLGIVMTGMGADGKQGSAWIKSHGGSIFTEAEETCIVYGMPRSVVESGLSDRSYPLNSMAQAILDVL</sequence>
<comment type="caution">
    <text evidence="8">The sequence shown here is derived from an EMBL/GenBank/DDBJ whole genome shotgun (WGS) entry which is preliminary data.</text>
</comment>
<feature type="domain" description="Response regulatory" evidence="6">
    <location>
        <begin position="6"/>
        <end position="124"/>
    </location>
</feature>
<evidence type="ECO:0000256" key="4">
    <source>
        <dbReference type="PROSITE-ProRule" id="PRU00050"/>
    </source>
</evidence>
<evidence type="ECO:0000259" key="7">
    <source>
        <dbReference type="PROSITE" id="PS50122"/>
    </source>
</evidence>
<dbReference type="GO" id="GO:0050568">
    <property type="term" value="F:protein-glutamine glutaminase activity"/>
    <property type="evidence" value="ECO:0007669"/>
    <property type="project" value="UniProtKB-UniRule"/>
</dbReference>
<dbReference type="PROSITE" id="PS50122">
    <property type="entry name" value="CHEB"/>
    <property type="match status" value="1"/>
</dbReference>
<feature type="modified residue" description="4-aspartylphosphate" evidence="3 5">
    <location>
        <position position="59"/>
    </location>
</feature>
<accession>A0A7Z9BYD7</accession>
<dbReference type="Pfam" id="PF00072">
    <property type="entry name" value="Response_reg"/>
    <property type="match status" value="1"/>
</dbReference>
<dbReference type="Gene3D" id="3.40.50.180">
    <property type="entry name" value="Methylesterase CheB, C-terminal domain"/>
    <property type="match status" value="1"/>
</dbReference>
<name>A0A7Z9BYD7_9CYAN</name>
<dbReference type="PANTHER" id="PTHR42872">
    <property type="entry name" value="PROTEIN-GLUTAMATE METHYLESTERASE/PROTEIN-GLUTAMINE GLUTAMINASE"/>
    <property type="match status" value="1"/>
</dbReference>
<feature type="active site" evidence="3 4">
    <location>
        <position position="199"/>
    </location>
</feature>
<evidence type="ECO:0000256" key="2">
    <source>
        <dbReference type="ARBA" id="ARBA00048267"/>
    </source>
</evidence>
<organism evidence="8 9">
    <name type="scientific">Planktothrix serta PCC 8927</name>
    <dbReference type="NCBI Taxonomy" id="671068"/>
    <lineage>
        <taxon>Bacteria</taxon>
        <taxon>Bacillati</taxon>
        <taxon>Cyanobacteriota</taxon>
        <taxon>Cyanophyceae</taxon>
        <taxon>Oscillatoriophycideae</taxon>
        <taxon>Oscillatoriales</taxon>
        <taxon>Microcoleaceae</taxon>
        <taxon>Planktothrix</taxon>
    </lineage>
</organism>
<keyword evidence="3" id="KW-0963">Cytoplasm</keyword>
<dbReference type="EC" id="3.5.1.44" evidence="3"/>
<dbReference type="GO" id="GO:0006935">
    <property type="term" value="P:chemotaxis"/>
    <property type="evidence" value="ECO:0007669"/>
    <property type="project" value="UniProtKB-UniRule"/>
</dbReference>
<dbReference type="HAMAP" id="MF_00099">
    <property type="entry name" value="CheB_chemtxs"/>
    <property type="match status" value="1"/>
</dbReference>
<dbReference type="GO" id="GO:0000156">
    <property type="term" value="F:phosphorelay response regulator activity"/>
    <property type="evidence" value="ECO:0007669"/>
    <property type="project" value="InterPro"/>
</dbReference>
<evidence type="ECO:0000313" key="8">
    <source>
        <dbReference type="EMBL" id="VXD25056.1"/>
    </source>
</evidence>
<comment type="PTM">
    <text evidence="3">Phosphorylated by CheA. Phosphorylation of the N-terminal regulatory domain activates the methylesterase activity.</text>
</comment>
<reference evidence="8" key="1">
    <citation type="submission" date="2019-10" db="EMBL/GenBank/DDBJ databases">
        <authorList>
            <consortium name="Genoscope - CEA"/>
            <person name="William W."/>
        </authorList>
    </citation>
    <scope>NUCLEOTIDE SEQUENCE [LARGE SCALE GENOMIC DNA]</scope>
    <source>
        <strain evidence="8">BBR_PRJEB10992</strain>
    </source>
</reference>
<keyword evidence="1 3" id="KW-0378">Hydrolase</keyword>
<dbReference type="PANTHER" id="PTHR42872:SF3">
    <property type="entry name" value="PROTEIN-GLUTAMATE METHYLESTERASE_PROTEIN-GLUTAMINE GLUTAMINASE 1"/>
    <property type="match status" value="1"/>
</dbReference>
<feature type="domain" description="CheB-type methylesterase" evidence="7">
    <location>
        <begin position="161"/>
        <end position="350"/>
    </location>
</feature>
<dbReference type="Pfam" id="PF01339">
    <property type="entry name" value="CheB_methylest"/>
    <property type="match status" value="1"/>
</dbReference>